<protein>
    <submittedName>
        <fullName evidence="2">SAM-dependent methyltransferase</fullName>
    </submittedName>
</protein>
<keyword evidence="3" id="KW-1185">Reference proteome</keyword>
<dbReference type="eggNOG" id="COG2226">
    <property type="taxonomic scope" value="Bacteria"/>
</dbReference>
<comment type="caution">
    <text evidence="2">The sequence shown here is derived from an EMBL/GenBank/DDBJ whole genome shotgun (WGS) entry which is preliminary data.</text>
</comment>
<evidence type="ECO:0000313" key="3">
    <source>
        <dbReference type="Proteomes" id="UP000188947"/>
    </source>
</evidence>
<feature type="domain" description="Methyltransferase type 11" evidence="1">
    <location>
        <begin position="69"/>
        <end position="163"/>
    </location>
</feature>
<evidence type="ECO:0000259" key="1">
    <source>
        <dbReference type="Pfam" id="PF08241"/>
    </source>
</evidence>
<evidence type="ECO:0000313" key="2">
    <source>
        <dbReference type="EMBL" id="OOH94121.1"/>
    </source>
</evidence>
<dbReference type="SUPFAM" id="SSF53335">
    <property type="entry name" value="S-adenosyl-L-methionine-dependent methyltransferases"/>
    <property type="match status" value="1"/>
</dbReference>
<keyword evidence="2" id="KW-0489">Methyltransferase</keyword>
<organism evidence="2 3">
    <name type="scientific">Elizabethkingia meningoseptica</name>
    <name type="common">Chryseobacterium meningosepticum</name>
    <dbReference type="NCBI Taxonomy" id="238"/>
    <lineage>
        <taxon>Bacteria</taxon>
        <taxon>Pseudomonadati</taxon>
        <taxon>Bacteroidota</taxon>
        <taxon>Flavobacteriia</taxon>
        <taxon>Flavobacteriales</taxon>
        <taxon>Weeksellaceae</taxon>
        <taxon>Elizabethkingia</taxon>
    </lineage>
</organism>
<dbReference type="Pfam" id="PF08241">
    <property type="entry name" value="Methyltransf_11"/>
    <property type="match status" value="1"/>
</dbReference>
<dbReference type="Gene3D" id="3.40.50.150">
    <property type="entry name" value="Vaccinia Virus protein VP39"/>
    <property type="match status" value="1"/>
</dbReference>
<dbReference type="CDD" id="cd02440">
    <property type="entry name" value="AdoMet_MTases"/>
    <property type="match status" value="1"/>
</dbReference>
<keyword evidence="2" id="KW-0808">Transferase</keyword>
<dbReference type="InterPro" id="IPR013216">
    <property type="entry name" value="Methyltransf_11"/>
</dbReference>
<name>A0A1T3FGD1_ELIME</name>
<dbReference type="Proteomes" id="UP000188947">
    <property type="component" value="Unassembled WGS sequence"/>
</dbReference>
<accession>A0A1T3FGD1</accession>
<dbReference type="AlphaFoldDB" id="A0A1T3FGD1"/>
<reference evidence="2 3" key="1">
    <citation type="submission" date="2016-11" db="EMBL/GenBank/DDBJ databases">
        <title>Genome sequence and comparative genomic analysis of clinical strain Elizabethkingia meningoseptica 61421 PRCM.</title>
        <authorList>
            <person name="Wang M."/>
            <person name="Hu S."/>
            <person name="Cao L."/>
            <person name="Jiang T."/>
            <person name="Zhou Y."/>
            <person name="Ming D."/>
        </authorList>
    </citation>
    <scope>NUCLEOTIDE SEQUENCE [LARGE SCALE GENOMIC DNA]</scope>
    <source>
        <strain evidence="2 3">61421 PRCM</strain>
    </source>
</reference>
<dbReference type="GO" id="GO:0032259">
    <property type="term" value="P:methylation"/>
    <property type="evidence" value="ECO:0007669"/>
    <property type="project" value="UniProtKB-KW"/>
</dbReference>
<dbReference type="InterPro" id="IPR029063">
    <property type="entry name" value="SAM-dependent_MTases_sf"/>
</dbReference>
<sequence>MKDNSNNQWSHTHNQKVWDELSNMDCEWSKPVSAEVIHNARNGKWDVRLMHDPLPEGWLPDVKNLKILCLASAGGQQAAVLAAAGAEVTVFDISDNQLDKDRMVAERDHLDLKIVQGDMRDLSAFPNEFFDCIFNPVSNLYIPYVQPVWNESYRVLKNGGRLLSSFYNPVLFVGDRDPEYTKKGLIKPRYKIPFSDLTDHDEETIRLKKEKNQALTFGHSLSQLINGQLEAGFMLKGFHESSSPVSRFLIEDYIPGFLATYAVKYE</sequence>
<gene>
    <name evidence="2" type="ORF">BMF97_12195</name>
</gene>
<proteinExistence type="predicted"/>
<dbReference type="EMBL" id="MPOG01000014">
    <property type="protein sequence ID" value="OOH94121.1"/>
    <property type="molecule type" value="Genomic_DNA"/>
</dbReference>
<dbReference type="OrthoDB" id="9770553at2"/>
<dbReference type="GO" id="GO:0008757">
    <property type="term" value="F:S-adenosylmethionine-dependent methyltransferase activity"/>
    <property type="evidence" value="ECO:0007669"/>
    <property type="project" value="InterPro"/>
</dbReference>
<dbReference type="RefSeq" id="WP_070904456.1">
    <property type="nucleotide sequence ID" value="NZ_CP016378.1"/>
</dbReference>